<evidence type="ECO:0000256" key="1">
    <source>
        <dbReference type="ARBA" id="ARBA00004496"/>
    </source>
</evidence>
<dbReference type="InterPro" id="IPR020449">
    <property type="entry name" value="Tscrpt_reg_AraC-type_HTH"/>
</dbReference>
<keyword evidence="12" id="KW-1185">Reference proteome</keyword>
<dbReference type="RefSeq" id="WP_209751194.1">
    <property type="nucleotide sequence ID" value="NZ_JBHSMH010000040.1"/>
</dbReference>
<dbReference type="InterPro" id="IPR009057">
    <property type="entry name" value="Homeodomain-like_sf"/>
</dbReference>
<dbReference type="Pfam" id="PF12833">
    <property type="entry name" value="HTH_18"/>
    <property type="match status" value="1"/>
</dbReference>
<evidence type="ECO:0000256" key="4">
    <source>
        <dbReference type="ARBA" id="ARBA00023012"/>
    </source>
</evidence>
<comment type="subcellular location">
    <subcellularLocation>
        <location evidence="1">Cytoplasm</location>
    </subcellularLocation>
</comment>
<evidence type="ECO:0000256" key="8">
    <source>
        <dbReference type="PROSITE-ProRule" id="PRU00169"/>
    </source>
</evidence>
<dbReference type="Pfam" id="PF00072">
    <property type="entry name" value="Response_reg"/>
    <property type="match status" value="1"/>
</dbReference>
<dbReference type="InterPro" id="IPR018060">
    <property type="entry name" value="HTH_AraC"/>
</dbReference>
<comment type="caution">
    <text evidence="11">The sequence shown here is derived from an EMBL/GenBank/DDBJ whole genome shotgun (WGS) entry which is preliminary data.</text>
</comment>
<dbReference type="Pfam" id="PF17853">
    <property type="entry name" value="GGDEF_2"/>
    <property type="match status" value="1"/>
</dbReference>
<evidence type="ECO:0000259" key="9">
    <source>
        <dbReference type="PROSITE" id="PS01124"/>
    </source>
</evidence>
<keyword evidence="4" id="KW-0902">Two-component regulatory system</keyword>
<keyword evidence="2" id="KW-0963">Cytoplasm</keyword>
<feature type="domain" description="HTH araC/xylS-type" evidence="9">
    <location>
        <begin position="423"/>
        <end position="521"/>
    </location>
</feature>
<dbReference type="SUPFAM" id="SSF46689">
    <property type="entry name" value="Homeodomain-like"/>
    <property type="match status" value="2"/>
</dbReference>
<evidence type="ECO:0000256" key="2">
    <source>
        <dbReference type="ARBA" id="ARBA00022490"/>
    </source>
</evidence>
<dbReference type="PANTHER" id="PTHR42713">
    <property type="entry name" value="HISTIDINE KINASE-RELATED"/>
    <property type="match status" value="1"/>
</dbReference>
<dbReference type="InterPro" id="IPR001789">
    <property type="entry name" value="Sig_transdc_resp-reg_receiver"/>
</dbReference>
<evidence type="ECO:0000313" key="12">
    <source>
        <dbReference type="Proteomes" id="UP001596105"/>
    </source>
</evidence>
<keyword evidence="7" id="KW-0804">Transcription</keyword>
<evidence type="ECO:0000256" key="7">
    <source>
        <dbReference type="ARBA" id="ARBA00023163"/>
    </source>
</evidence>
<proteinExistence type="predicted"/>
<reference evidence="12" key="1">
    <citation type="journal article" date="2019" name="Int. J. Syst. Evol. Microbiol.">
        <title>The Global Catalogue of Microorganisms (GCM) 10K type strain sequencing project: providing services to taxonomists for standard genome sequencing and annotation.</title>
        <authorList>
            <consortium name="The Broad Institute Genomics Platform"/>
            <consortium name="The Broad Institute Genome Sequencing Center for Infectious Disease"/>
            <person name="Wu L."/>
            <person name="Ma J."/>
        </authorList>
    </citation>
    <scope>NUCLEOTIDE SEQUENCE [LARGE SCALE GENOMIC DNA]</scope>
    <source>
        <strain evidence="12">CCUG 57113</strain>
    </source>
</reference>
<dbReference type="Gene3D" id="3.40.50.2300">
    <property type="match status" value="1"/>
</dbReference>
<dbReference type="InterPro" id="IPR011006">
    <property type="entry name" value="CheY-like_superfamily"/>
</dbReference>
<dbReference type="SMART" id="SM00448">
    <property type="entry name" value="REC"/>
    <property type="match status" value="1"/>
</dbReference>
<protein>
    <submittedName>
        <fullName evidence="11">Helix-turn-helix domain-containing protein</fullName>
    </submittedName>
</protein>
<dbReference type="InterPro" id="IPR051552">
    <property type="entry name" value="HptR"/>
</dbReference>
<keyword evidence="5" id="KW-0805">Transcription regulation</keyword>
<dbReference type="Gene3D" id="1.10.10.60">
    <property type="entry name" value="Homeodomain-like"/>
    <property type="match status" value="2"/>
</dbReference>
<keyword evidence="6" id="KW-0238">DNA-binding</keyword>
<dbReference type="InterPro" id="IPR041522">
    <property type="entry name" value="CdaR_GGDEF"/>
</dbReference>
<evidence type="ECO:0000259" key="10">
    <source>
        <dbReference type="PROSITE" id="PS50110"/>
    </source>
</evidence>
<evidence type="ECO:0000256" key="5">
    <source>
        <dbReference type="ARBA" id="ARBA00023015"/>
    </source>
</evidence>
<evidence type="ECO:0000256" key="3">
    <source>
        <dbReference type="ARBA" id="ARBA00022553"/>
    </source>
</evidence>
<dbReference type="SMART" id="SM00342">
    <property type="entry name" value="HTH_ARAC"/>
    <property type="match status" value="1"/>
</dbReference>
<dbReference type="PRINTS" id="PR00032">
    <property type="entry name" value="HTHARAC"/>
</dbReference>
<evidence type="ECO:0000313" key="11">
    <source>
        <dbReference type="EMBL" id="MFC5469589.1"/>
    </source>
</evidence>
<dbReference type="PROSITE" id="PS01124">
    <property type="entry name" value="HTH_ARAC_FAMILY_2"/>
    <property type="match status" value="1"/>
</dbReference>
<name>A0ABW0LUN7_9BACL</name>
<dbReference type="SUPFAM" id="SSF52172">
    <property type="entry name" value="CheY-like"/>
    <property type="match status" value="1"/>
</dbReference>
<accession>A0ABW0LUN7</accession>
<dbReference type="PANTHER" id="PTHR42713:SF3">
    <property type="entry name" value="TRANSCRIPTIONAL REGULATORY PROTEIN HPTR"/>
    <property type="match status" value="1"/>
</dbReference>
<sequence>MYRLLIADDEYPIREGLKHLIVETFDSIKTIALAEDGETALRLIGEFKPDIVILDINLPDMSGLEVARLIRENDSDIPLLFLTGYESFAYIREAVGLQAADYLLKPVTKDELASGLRRATDSLQRWKRAEDGIEQSNRKQRAMAQEYALLDLLLQRRFVDDTIEQLLILECPALAGGGPFVVLCCDLDAMPDSVTENGDAQLFGYAFCKLATEAAAAVTGALGAVISPDRVIIVLAQVGIQTAADVVLQVRSVLTETLDISVTVGISRKIHHLSKLSEGYREAVHAAEHKGWVGNGQVIPFESVQIAEMTQQVLLDKELILISEIRAGNDGAVSAILRTWSAQLTEMPSRQVKLMATQLVLFVMRVVQSLRLHDEHGDRQYPLLALSQMQNGNEIIRYVSSYFVQVGRLIRESREAVVPRMFEQAKAWVRERLHEDASLNGLARHLHLSPKYLSSRFKQVTGENFADFLTRVRFERARELLLDPDRKVGEVAEAVGFGDTNYFSIAFKKNTGLTPTEFRKRYL</sequence>
<dbReference type="EMBL" id="JBHSMH010000040">
    <property type="protein sequence ID" value="MFC5469589.1"/>
    <property type="molecule type" value="Genomic_DNA"/>
</dbReference>
<dbReference type="PROSITE" id="PS50110">
    <property type="entry name" value="RESPONSE_REGULATORY"/>
    <property type="match status" value="1"/>
</dbReference>
<feature type="modified residue" description="4-aspartylphosphate" evidence="8">
    <location>
        <position position="55"/>
    </location>
</feature>
<feature type="domain" description="Response regulatory" evidence="10">
    <location>
        <begin position="3"/>
        <end position="120"/>
    </location>
</feature>
<keyword evidence="3 8" id="KW-0597">Phosphoprotein</keyword>
<organism evidence="11 12">
    <name type="scientific">Cohnella suwonensis</name>
    <dbReference type="NCBI Taxonomy" id="696072"/>
    <lineage>
        <taxon>Bacteria</taxon>
        <taxon>Bacillati</taxon>
        <taxon>Bacillota</taxon>
        <taxon>Bacilli</taxon>
        <taxon>Bacillales</taxon>
        <taxon>Paenibacillaceae</taxon>
        <taxon>Cohnella</taxon>
    </lineage>
</organism>
<evidence type="ECO:0000256" key="6">
    <source>
        <dbReference type="ARBA" id="ARBA00023125"/>
    </source>
</evidence>
<gene>
    <name evidence="11" type="ORF">ACFPPD_12720</name>
</gene>
<dbReference type="CDD" id="cd17536">
    <property type="entry name" value="REC_YesN-like"/>
    <property type="match status" value="1"/>
</dbReference>
<dbReference type="Proteomes" id="UP001596105">
    <property type="component" value="Unassembled WGS sequence"/>
</dbReference>